<sequence>MQLSLIDPETFKDGFNLGEFLSGLANSVLDPKAQPAGPKPDTSTAAAAARVSLDKSRALLELFDKADSEALFAHQEVSKGVAVLQNTLTADQAKYQKALSACNRHSDKAREAFRQVEAHSIKVGQVGTRLGDRLQRADGLRSRALELVRLLEYLALFVHLPEGDSAFIEGLPWDDRKLAEAAGIVHKLRALTAEVESAGERNRLAGAAAAAEDAAAARAAAGGAAASPGASGGGAAPTAGTSSPAERRELAPALGSLEYGIRRLGQYCVWLENRVVNRFDQAVEEDDVRMMGECARIMAAFDREKAIMQRYISLLPVFQSTADEMAWVREPPVAADDAVVSERLRPLSRLYGTLRDTVTVEAGRMSSIFPNVRTALQMLVTKVFEDRVLMALERLLEDTAEDAFSRSTSYSSGRPMDELHDKNEQYGSDGSGHYSDGDDFYDSYADDDTDSDDDGGGGGVRDRRKSAAASKRRSPRRDGAPVPAATAAAAAATRSSTVPSKLPPAQPAAPAPGRGASVPSITIRTGHTSVTNLRLRRSRRASGGAAGSRGRRASSSGRSDGDSSGGPSVLALHLYLRLLAASYVRTGELAEQVEAATSGQVDVGGLVDGVFQQFLKLYPVPELQWLDLMAEKDLAPNYESPDPLFRPTLTLATAEGFIRRNAEAVQRCALLCPAAQVAASVRLLYVGEAPYDGRMPGSLMEHLPGYLIGGVEREMELTLQLDGKGDPAACNMYRLPPPPPPPPPPPGFKGPPPPPPPPPVTRAAAAGAAKSYVSARVNPVMRAVQYSGLVMRRLQEHHAKVILPMLASAPSDVSACALGLGVGLRAVETAVLSVMQALVDMIAIQAEKVLMYEQKRFEFLPPEGHLDAALLDRPTDACLLVCALFEALGKVARENLDGSNLGSFLLEVGLRMHSTFLNHMQQFVYNAAGALRWRNDVNAYCEALRLWGLPLLDSRMGAVGALVGILVVEPDQLLPLVNGTLRLDHREAIKYVRL</sequence>
<keyword evidence="3" id="KW-0268">Exocytosis</keyword>
<dbReference type="EMBL" id="BSDZ01000010">
    <property type="protein sequence ID" value="GLI61437.1"/>
    <property type="molecule type" value="Genomic_DNA"/>
</dbReference>
<evidence type="ECO:0000256" key="5">
    <source>
        <dbReference type="SAM" id="MobiDB-lite"/>
    </source>
</evidence>
<evidence type="ECO:0000256" key="4">
    <source>
        <dbReference type="ARBA" id="ARBA00023054"/>
    </source>
</evidence>
<comment type="caution">
    <text evidence="8">The sequence shown here is derived from an EMBL/GenBank/DDBJ whole genome shotgun (WGS) entry which is preliminary data.</text>
</comment>
<keyword evidence="2" id="KW-0813">Transport</keyword>
<evidence type="ECO:0000256" key="1">
    <source>
        <dbReference type="ARBA" id="ARBA00006572"/>
    </source>
</evidence>
<dbReference type="Proteomes" id="UP001165090">
    <property type="component" value="Unassembled WGS sequence"/>
</dbReference>
<feature type="domain" description="Exocyst complex component Sec10-like alpha-helical bundle" evidence="6">
    <location>
        <begin position="180"/>
        <end position="400"/>
    </location>
</feature>
<dbReference type="PANTHER" id="PTHR12100">
    <property type="entry name" value="SEC10"/>
    <property type="match status" value="1"/>
</dbReference>
<accession>A0ABQ5RV34</accession>
<evidence type="ECO:0000256" key="2">
    <source>
        <dbReference type="ARBA" id="ARBA00022448"/>
    </source>
</evidence>
<dbReference type="Pfam" id="PF07393">
    <property type="entry name" value="Sec10_HB"/>
    <property type="match status" value="2"/>
</dbReference>
<dbReference type="PANTHER" id="PTHR12100:SF0">
    <property type="entry name" value="EXOCYST COMPLEX COMPONENT 5"/>
    <property type="match status" value="1"/>
</dbReference>
<comment type="similarity">
    <text evidence="1">Belongs to the SEC10 family.</text>
</comment>
<evidence type="ECO:0000256" key="3">
    <source>
        <dbReference type="ARBA" id="ARBA00022483"/>
    </source>
</evidence>
<keyword evidence="4" id="KW-0175">Coiled coil</keyword>
<feature type="compositionally biased region" description="Pro residues" evidence="5">
    <location>
        <begin position="735"/>
        <end position="760"/>
    </location>
</feature>
<dbReference type="Pfam" id="PF20667">
    <property type="entry name" value="Sec10_N"/>
    <property type="match status" value="1"/>
</dbReference>
<evidence type="ECO:0000313" key="8">
    <source>
        <dbReference type="EMBL" id="GLI61437.1"/>
    </source>
</evidence>
<protein>
    <recommendedName>
        <fullName evidence="10">Exocyst complex component Sec10</fullName>
    </recommendedName>
</protein>
<feature type="non-terminal residue" evidence="8">
    <location>
        <position position="994"/>
    </location>
</feature>
<feature type="region of interest" description="Disordered" evidence="5">
    <location>
        <begin position="732"/>
        <end position="763"/>
    </location>
</feature>
<feature type="region of interest" description="Disordered" evidence="5">
    <location>
        <begin position="226"/>
        <end position="246"/>
    </location>
</feature>
<evidence type="ECO:0000313" key="9">
    <source>
        <dbReference type="Proteomes" id="UP001165090"/>
    </source>
</evidence>
<name>A0ABQ5RV34_9CHLO</name>
<feature type="compositionally biased region" description="Basic and acidic residues" evidence="5">
    <location>
        <begin position="415"/>
        <end position="424"/>
    </location>
</feature>
<keyword evidence="9" id="KW-1185">Reference proteome</keyword>
<evidence type="ECO:0008006" key="10">
    <source>
        <dbReference type="Google" id="ProtNLM"/>
    </source>
</evidence>
<feature type="region of interest" description="Disordered" evidence="5">
    <location>
        <begin position="403"/>
        <end position="565"/>
    </location>
</feature>
<dbReference type="InterPro" id="IPR048627">
    <property type="entry name" value="Sec10_HB"/>
</dbReference>
<feature type="compositionally biased region" description="Polar residues" evidence="5">
    <location>
        <begin position="519"/>
        <end position="532"/>
    </location>
</feature>
<reference evidence="8 9" key="1">
    <citation type="journal article" date="2023" name="IScience">
        <title>Expanded male sex-determining region conserved during the evolution of homothallism in the green alga Volvox.</title>
        <authorList>
            <person name="Yamamoto K."/>
            <person name="Matsuzaki R."/>
            <person name="Mahakham W."/>
            <person name="Heman W."/>
            <person name="Sekimoto H."/>
            <person name="Kawachi M."/>
            <person name="Minakuchi Y."/>
            <person name="Toyoda A."/>
            <person name="Nozaki H."/>
        </authorList>
    </citation>
    <scope>NUCLEOTIDE SEQUENCE [LARGE SCALE GENOMIC DNA]</scope>
    <source>
        <strain evidence="8 9">NIES-4468</strain>
    </source>
</reference>
<feature type="compositionally biased region" description="Acidic residues" evidence="5">
    <location>
        <begin position="437"/>
        <end position="455"/>
    </location>
</feature>
<proteinExistence type="inferred from homology"/>
<feature type="domain" description="Exocyst complex component Sec10-like alpha-helical bundle" evidence="6">
    <location>
        <begin position="774"/>
        <end position="993"/>
    </location>
</feature>
<feature type="compositionally biased region" description="Basic residues" evidence="5">
    <location>
        <begin position="462"/>
        <end position="475"/>
    </location>
</feature>
<dbReference type="InterPro" id="IPR009976">
    <property type="entry name" value="Sec10-like"/>
</dbReference>
<organism evidence="8 9">
    <name type="scientific">Volvox africanus</name>
    <dbReference type="NCBI Taxonomy" id="51714"/>
    <lineage>
        <taxon>Eukaryota</taxon>
        <taxon>Viridiplantae</taxon>
        <taxon>Chlorophyta</taxon>
        <taxon>core chlorophytes</taxon>
        <taxon>Chlorophyceae</taxon>
        <taxon>CS clade</taxon>
        <taxon>Chlamydomonadales</taxon>
        <taxon>Volvocaceae</taxon>
        <taxon>Volvox</taxon>
    </lineage>
</organism>
<feature type="compositionally biased region" description="Pro residues" evidence="5">
    <location>
        <begin position="501"/>
        <end position="510"/>
    </location>
</feature>
<feature type="compositionally biased region" description="Low complexity" evidence="5">
    <location>
        <begin position="480"/>
        <end position="500"/>
    </location>
</feature>
<evidence type="ECO:0000259" key="7">
    <source>
        <dbReference type="Pfam" id="PF20667"/>
    </source>
</evidence>
<feature type="domain" description="Exocyst complex component Sec10 N-terminal" evidence="7">
    <location>
        <begin position="76"/>
        <end position="163"/>
    </location>
</feature>
<gene>
    <name evidence="8" type="ORF">VaNZ11_003799</name>
</gene>
<dbReference type="InterPro" id="IPR048625">
    <property type="entry name" value="Sec10_N"/>
</dbReference>
<evidence type="ECO:0000259" key="6">
    <source>
        <dbReference type="Pfam" id="PF07393"/>
    </source>
</evidence>